<evidence type="ECO:0000313" key="3">
    <source>
        <dbReference type="EMBL" id="GAA2215247.1"/>
    </source>
</evidence>
<dbReference type="Gene3D" id="3.30.565.10">
    <property type="entry name" value="Histidine kinase-like ATPase, C-terminal domain"/>
    <property type="match status" value="1"/>
</dbReference>
<evidence type="ECO:0000256" key="1">
    <source>
        <dbReference type="ARBA" id="ARBA00022527"/>
    </source>
</evidence>
<dbReference type="InterPro" id="IPR003594">
    <property type="entry name" value="HATPase_dom"/>
</dbReference>
<evidence type="ECO:0000313" key="4">
    <source>
        <dbReference type="Proteomes" id="UP001499843"/>
    </source>
</evidence>
<gene>
    <name evidence="3" type="ORF">GCM10009850_107140</name>
</gene>
<dbReference type="EMBL" id="BAAAQX010000048">
    <property type="protein sequence ID" value="GAA2215247.1"/>
    <property type="molecule type" value="Genomic_DNA"/>
</dbReference>
<protein>
    <recommendedName>
        <fullName evidence="2">Histidine kinase/HSP90-like ATPase domain-containing protein</fullName>
    </recommendedName>
</protein>
<keyword evidence="4" id="KW-1185">Reference proteome</keyword>
<proteinExistence type="predicted"/>
<organism evidence="3 4">
    <name type="scientific">Nonomuraea monospora</name>
    <dbReference type="NCBI Taxonomy" id="568818"/>
    <lineage>
        <taxon>Bacteria</taxon>
        <taxon>Bacillati</taxon>
        <taxon>Actinomycetota</taxon>
        <taxon>Actinomycetes</taxon>
        <taxon>Streptosporangiales</taxon>
        <taxon>Streptosporangiaceae</taxon>
        <taxon>Nonomuraea</taxon>
    </lineage>
</organism>
<dbReference type="InterPro" id="IPR050267">
    <property type="entry name" value="Anti-sigma-factor_SerPK"/>
</dbReference>
<reference evidence="4" key="1">
    <citation type="journal article" date="2019" name="Int. J. Syst. Evol. Microbiol.">
        <title>The Global Catalogue of Microorganisms (GCM) 10K type strain sequencing project: providing services to taxonomists for standard genome sequencing and annotation.</title>
        <authorList>
            <consortium name="The Broad Institute Genomics Platform"/>
            <consortium name="The Broad Institute Genome Sequencing Center for Infectious Disease"/>
            <person name="Wu L."/>
            <person name="Ma J."/>
        </authorList>
    </citation>
    <scope>NUCLEOTIDE SEQUENCE [LARGE SCALE GENOMIC DNA]</scope>
    <source>
        <strain evidence="4">JCM 16114</strain>
    </source>
</reference>
<dbReference type="Pfam" id="PF13581">
    <property type="entry name" value="HATPase_c_2"/>
    <property type="match status" value="1"/>
</dbReference>
<comment type="caution">
    <text evidence="3">The sequence shown here is derived from an EMBL/GenBank/DDBJ whole genome shotgun (WGS) entry which is preliminary data.</text>
</comment>
<dbReference type="PANTHER" id="PTHR35526">
    <property type="entry name" value="ANTI-SIGMA-F FACTOR RSBW-RELATED"/>
    <property type="match status" value="1"/>
</dbReference>
<dbReference type="PANTHER" id="PTHR35526:SF3">
    <property type="entry name" value="ANTI-SIGMA-F FACTOR RSBW"/>
    <property type="match status" value="1"/>
</dbReference>
<dbReference type="SUPFAM" id="SSF55874">
    <property type="entry name" value="ATPase domain of HSP90 chaperone/DNA topoisomerase II/histidine kinase"/>
    <property type="match status" value="1"/>
</dbReference>
<feature type="domain" description="Histidine kinase/HSP90-like ATPase" evidence="2">
    <location>
        <begin position="20"/>
        <end position="132"/>
    </location>
</feature>
<dbReference type="CDD" id="cd16936">
    <property type="entry name" value="HATPase_RsbW-like"/>
    <property type="match status" value="1"/>
</dbReference>
<dbReference type="InterPro" id="IPR036890">
    <property type="entry name" value="HATPase_C_sf"/>
</dbReference>
<keyword evidence="1" id="KW-0723">Serine/threonine-protein kinase</keyword>
<keyword evidence="1" id="KW-0808">Transferase</keyword>
<name>A0ABP5PY01_9ACTN</name>
<accession>A0ABP5PY01</accession>
<keyword evidence="1" id="KW-0418">Kinase</keyword>
<evidence type="ECO:0000259" key="2">
    <source>
        <dbReference type="Pfam" id="PF13581"/>
    </source>
</evidence>
<dbReference type="Proteomes" id="UP001499843">
    <property type="component" value="Unassembled WGS sequence"/>
</dbReference>
<sequence length="146" mass="16370">MTSHLTSPTCGALSRAFTLSPTPQSVPGGRKWVRQLLDRWDLGEIKWRAELLVTELIANAIKHAQTGGAPVTVLVMYAAGTLRIEVRDRDTDNLPVRRRSTPEDENGHGLLLVETYSDRWNVRLNERNKTVWADLDTPSRLKAGAR</sequence>